<dbReference type="InterPro" id="IPR036938">
    <property type="entry name" value="PAP2/HPO_sf"/>
</dbReference>
<dbReference type="InterPro" id="IPR000326">
    <property type="entry name" value="PAP2/HPO"/>
</dbReference>
<evidence type="ECO:0000256" key="1">
    <source>
        <dbReference type="SAM" id="Phobius"/>
    </source>
</evidence>
<feature type="transmembrane region" description="Helical" evidence="1">
    <location>
        <begin position="121"/>
        <end position="139"/>
    </location>
</feature>
<feature type="transmembrane region" description="Helical" evidence="1">
    <location>
        <begin position="71"/>
        <end position="90"/>
    </location>
</feature>
<feature type="non-terminal residue" evidence="3">
    <location>
        <position position="1"/>
    </location>
</feature>
<feature type="transmembrane region" description="Helical" evidence="1">
    <location>
        <begin position="27"/>
        <end position="51"/>
    </location>
</feature>
<accession>A0A382BTP4</accession>
<evidence type="ECO:0000313" key="3">
    <source>
        <dbReference type="EMBL" id="SVB17198.1"/>
    </source>
</evidence>
<keyword evidence="1" id="KW-0472">Membrane</keyword>
<dbReference type="EMBL" id="UINC01031331">
    <property type="protein sequence ID" value="SVB17198.1"/>
    <property type="molecule type" value="Genomic_DNA"/>
</dbReference>
<dbReference type="SMART" id="SM00014">
    <property type="entry name" value="acidPPc"/>
    <property type="match status" value="1"/>
</dbReference>
<dbReference type="AlphaFoldDB" id="A0A382BTP4"/>
<proteinExistence type="predicted"/>
<dbReference type="Gene3D" id="1.20.144.10">
    <property type="entry name" value="Phosphatidic acid phosphatase type 2/haloperoxidase"/>
    <property type="match status" value="1"/>
</dbReference>
<dbReference type="Pfam" id="PF01569">
    <property type="entry name" value="PAP2"/>
    <property type="match status" value="1"/>
</dbReference>
<evidence type="ECO:0000259" key="2">
    <source>
        <dbReference type="SMART" id="SM00014"/>
    </source>
</evidence>
<name>A0A382BTP4_9ZZZZ</name>
<protein>
    <recommendedName>
        <fullName evidence="2">Phosphatidic acid phosphatase type 2/haloperoxidase domain-containing protein</fullName>
    </recommendedName>
</protein>
<sequence>VPVIFSLTLLGLWFGWRGQAMRKQHQFGVLMAGLGIGIANIFVKTSNSLYFRPRPFDTYEVNLLFYPPTDSSFPANPIAVTIAMASGAWLANRKIGLVMYAIAVAYGFSRVYAGVFYPGDVAGGLLFGITAAYVSNLSLKKLAAVRSKLLKLARFVILA</sequence>
<gene>
    <name evidence="3" type="ORF">METZ01_LOCUS170052</name>
</gene>
<feature type="domain" description="Phosphatidic acid phosphatase type 2/haloperoxidase" evidence="2">
    <location>
        <begin position="29"/>
        <end position="136"/>
    </location>
</feature>
<organism evidence="3">
    <name type="scientific">marine metagenome</name>
    <dbReference type="NCBI Taxonomy" id="408172"/>
    <lineage>
        <taxon>unclassified sequences</taxon>
        <taxon>metagenomes</taxon>
        <taxon>ecological metagenomes</taxon>
    </lineage>
</organism>
<feature type="transmembrane region" description="Helical" evidence="1">
    <location>
        <begin position="97"/>
        <end position="115"/>
    </location>
</feature>
<keyword evidence="1" id="KW-1133">Transmembrane helix</keyword>
<keyword evidence="1" id="KW-0812">Transmembrane</keyword>
<reference evidence="3" key="1">
    <citation type="submission" date="2018-05" db="EMBL/GenBank/DDBJ databases">
        <authorList>
            <person name="Lanie J.A."/>
            <person name="Ng W.-L."/>
            <person name="Kazmierczak K.M."/>
            <person name="Andrzejewski T.M."/>
            <person name="Davidsen T.M."/>
            <person name="Wayne K.J."/>
            <person name="Tettelin H."/>
            <person name="Glass J.I."/>
            <person name="Rusch D."/>
            <person name="Podicherti R."/>
            <person name="Tsui H.-C.T."/>
            <person name="Winkler M.E."/>
        </authorList>
    </citation>
    <scope>NUCLEOTIDE SEQUENCE</scope>
</reference>
<dbReference type="SUPFAM" id="SSF48317">
    <property type="entry name" value="Acid phosphatase/Vanadium-dependent haloperoxidase"/>
    <property type="match status" value="1"/>
</dbReference>